<evidence type="ECO:0000259" key="3">
    <source>
        <dbReference type="SMART" id="SM00822"/>
    </source>
</evidence>
<comment type="similarity">
    <text evidence="1">Belongs to the short-chain dehydrogenases/reductases (SDR) family.</text>
</comment>
<dbReference type="PRINTS" id="PR00081">
    <property type="entry name" value="GDHRDH"/>
</dbReference>
<organism evidence="4 5">
    <name type="scientific">Parafrankia irregularis</name>
    <dbReference type="NCBI Taxonomy" id="795642"/>
    <lineage>
        <taxon>Bacteria</taxon>
        <taxon>Bacillati</taxon>
        <taxon>Actinomycetota</taxon>
        <taxon>Actinomycetes</taxon>
        <taxon>Frankiales</taxon>
        <taxon>Frankiaceae</taxon>
        <taxon>Parafrankia</taxon>
    </lineage>
</organism>
<sequence>MGITIDLTGRRFLVVGASSGIGRATALALGRAGGRVAVVGRRAAQLDEVVAALDGGLALPADLRVDAECERAVVAATEAFGGLDAVLFPIGYSPLSLLTRTDAATWSDVFATNVTAPALVTAAAVTARGDEPGLFVYLSSNSVGNPVHGLGAYTASKAALEHTIRSWRREHPEHRFLRLSVGATMPTEIHREFGDDILGELLPKWASSGLVTADFMHVDDVGAAVAQSTALALMYGGIALDDVTLNPASAPLDPAALQELGAHAATGERPDGTTGQWSTG</sequence>
<dbReference type="Gene3D" id="3.40.50.720">
    <property type="entry name" value="NAD(P)-binding Rossmann-like Domain"/>
    <property type="match status" value="1"/>
</dbReference>
<reference evidence="5" key="1">
    <citation type="submission" date="2015-11" db="EMBL/GenBank/DDBJ databases">
        <authorList>
            <person name="Varghese N."/>
        </authorList>
    </citation>
    <scope>NUCLEOTIDE SEQUENCE [LARGE SCALE GENOMIC DNA]</scope>
    <source>
        <strain evidence="5">DSM 45899</strain>
    </source>
</reference>
<accession>A0A0S4QIA1</accession>
<gene>
    <name evidence="4" type="ORF">Ga0074812_103324</name>
</gene>
<dbReference type="GO" id="GO:0016491">
    <property type="term" value="F:oxidoreductase activity"/>
    <property type="evidence" value="ECO:0007669"/>
    <property type="project" value="UniProtKB-KW"/>
</dbReference>
<dbReference type="SMART" id="SM00822">
    <property type="entry name" value="PKS_KR"/>
    <property type="match status" value="1"/>
</dbReference>
<evidence type="ECO:0000256" key="1">
    <source>
        <dbReference type="ARBA" id="ARBA00006484"/>
    </source>
</evidence>
<dbReference type="InterPro" id="IPR057326">
    <property type="entry name" value="KR_dom"/>
</dbReference>
<evidence type="ECO:0000313" key="5">
    <source>
        <dbReference type="Proteomes" id="UP000198802"/>
    </source>
</evidence>
<protein>
    <submittedName>
        <fullName evidence="4">NADP-dependent 3-hydroxy acid dehydrogenase YdfG</fullName>
    </submittedName>
</protein>
<dbReference type="PANTHER" id="PTHR43669:SF3">
    <property type="entry name" value="ALCOHOL DEHYDROGENASE, PUTATIVE (AFU_ORTHOLOGUE AFUA_3G03445)-RELATED"/>
    <property type="match status" value="1"/>
</dbReference>
<dbReference type="Pfam" id="PF00106">
    <property type="entry name" value="adh_short"/>
    <property type="match status" value="1"/>
</dbReference>
<dbReference type="EMBL" id="FAOZ01000003">
    <property type="protein sequence ID" value="CUU54834.1"/>
    <property type="molecule type" value="Genomic_DNA"/>
</dbReference>
<dbReference type="InterPro" id="IPR036291">
    <property type="entry name" value="NAD(P)-bd_dom_sf"/>
</dbReference>
<proteinExistence type="inferred from homology"/>
<dbReference type="AlphaFoldDB" id="A0A0S4QIA1"/>
<evidence type="ECO:0000256" key="2">
    <source>
        <dbReference type="ARBA" id="ARBA00023002"/>
    </source>
</evidence>
<dbReference type="Proteomes" id="UP000198802">
    <property type="component" value="Unassembled WGS sequence"/>
</dbReference>
<dbReference type="InterPro" id="IPR002347">
    <property type="entry name" value="SDR_fam"/>
</dbReference>
<evidence type="ECO:0000313" key="4">
    <source>
        <dbReference type="EMBL" id="CUU54834.1"/>
    </source>
</evidence>
<dbReference type="RefSeq" id="WP_091272694.1">
    <property type="nucleotide sequence ID" value="NZ_FAOZ01000003.1"/>
</dbReference>
<dbReference type="PANTHER" id="PTHR43669">
    <property type="entry name" value="5-KETO-D-GLUCONATE 5-REDUCTASE"/>
    <property type="match status" value="1"/>
</dbReference>
<dbReference type="CDD" id="cd05233">
    <property type="entry name" value="SDR_c"/>
    <property type="match status" value="1"/>
</dbReference>
<keyword evidence="2" id="KW-0560">Oxidoreductase</keyword>
<dbReference type="SUPFAM" id="SSF51735">
    <property type="entry name" value="NAD(P)-binding Rossmann-fold domains"/>
    <property type="match status" value="1"/>
</dbReference>
<feature type="domain" description="Ketoreductase" evidence="3">
    <location>
        <begin position="10"/>
        <end position="189"/>
    </location>
</feature>
<name>A0A0S4QIA1_9ACTN</name>
<keyword evidence="5" id="KW-1185">Reference proteome</keyword>